<reference evidence="2" key="1">
    <citation type="journal article" date="2019" name="G3 (Bethesda)">
        <title>Genome Assemblies of Two Rare Opportunistic Yeast Pathogens: Diutina rugosa (syn. Candida rugosa) and Trichomonascus ciferrii (syn. Candida ciferrii).</title>
        <authorList>
            <person name="Mixao V."/>
            <person name="Saus E."/>
            <person name="Hansen A.P."/>
            <person name="Lass-Florl C."/>
            <person name="Gabaldon T."/>
        </authorList>
    </citation>
    <scope>NUCLEOTIDE SEQUENCE</scope>
    <source>
        <strain evidence="2">CBS 4856</strain>
    </source>
</reference>
<accession>A0A642V0F7</accession>
<feature type="compositionally biased region" description="Low complexity" evidence="1">
    <location>
        <begin position="9"/>
        <end position="22"/>
    </location>
</feature>
<organism evidence="2 3">
    <name type="scientific">Trichomonascus ciferrii</name>
    <dbReference type="NCBI Taxonomy" id="44093"/>
    <lineage>
        <taxon>Eukaryota</taxon>
        <taxon>Fungi</taxon>
        <taxon>Dikarya</taxon>
        <taxon>Ascomycota</taxon>
        <taxon>Saccharomycotina</taxon>
        <taxon>Dipodascomycetes</taxon>
        <taxon>Dipodascales</taxon>
        <taxon>Trichomonascaceae</taxon>
        <taxon>Trichomonascus</taxon>
        <taxon>Trichomonascus ciferrii complex</taxon>
    </lineage>
</organism>
<evidence type="ECO:0000256" key="1">
    <source>
        <dbReference type="SAM" id="MobiDB-lite"/>
    </source>
</evidence>
<name>A0A642V0F7_9ASCO</name>
<gene>
    <name evidence="2" type="ORF">TRICI_004629</name>
</gene>
<feature type="region of interest" description="Disordered" evidence="1">
    <location>
        <begin position="1"/>
        <end position="22"/>
    </location>
</feature>
<evidence type="ECO:0000313" key="3">
    <source>
        <dbReference type="Proteomes" id="UP000761534"/>
    </source>
</evidence>
<feature type="region of interest" description="Disordered" evidence="1">
    <location>
        <begin position="253"/>
        <end position="305"/>
    </location>
</feature>
<comment type="caution">
    <text evidence="2">The sequence shown here is derived from an EMBL/GenBank/DDBJ whole genome shotgun (WGS) entry which is preliminary data.</text>
</comment>
<protein>
    <submittedName>
        <fullName evidence="2">Uncharacterized protein</fullName>
    </submittedName>
</protein>
<dbReference type="AlphaFoldDB" id="A0A642V0F7"/>
<dbReference type="EMBL" id="SWFS01000349">
    <property type="protein sequence ID" value="KAA8909125.1"/>
    <property type="molecule type" value="Genomic_DNA"/>
</dbReference>
<evidence type="ECO:0000313" key="2">
    <source>
        <dbReference type="EMBL" id="KAA8909125.1"/>
    </source>
</evidence>
<dbReference type="VEuPathDB" id="FungiDB:TRICI_004629"/>
<proteinExistence type="predicted"/>
<dbReference type="Proteomes" id="UP000761534">
    <property type="component" value="Unassembled WGS sequence"/>
</dbReference>
<sequence>MTIPEKSSTRLTTSRTVSDTSTSPCLSVGQSLQLPQLSWFWYFFSEQSTTSWWYCFLGKGQKHWFHFAEGQQWRAFKESYQIHAIISRLVDLKKEEEARDKAHKAVVDAEKTYYRALYKNYPRSEVEILERSCRNLKDKSKATDIQFQNSTATTLNHCLNIFFNQLATSYDANKAYADKVLNVLNAFEDSLTRTNNVCYNSDQENNENEATNLLPDQQKENENPTRYQRIANLMSGKRNSLKFDDIFSQASQTTVPNHCSPTLPLEPQKKSAKSTTDDRESDILDFNNPAYNHFESSPSLNNRDY</sequence>
<feature type="compositionally biased region" description="Polar residues" evidence="1">
    <location>
        <begin position="294"/>
        <end position="305"/>
    </location>
</feature>
<keyword evidence="3" id="KW-1185">Reference proteome</keyword>